<dbReference type="GO" id="GO:0004519">
    <property type="term" value="F:endonuclease activity"/>
    <property type="evidence" value="ECO:0007669"/>
    <property type="project" value="UniProtKB-KW"/>
</dbReference>
<name>A0ABW5MXN3_9FLAO</name>
<keyword evidence="5" id="KW-0378">Hydrolase</keyword>
<comment type="caution">
    <text evidence="5">The sequence shown here is derived from an EMBL/GenBank/DDBJ whole genome shotgun (WGS) entry which is preliminary data.</text>
</comment>
<dbReference type="PANTHER" id="PTHR43140:SF1">
    <property type="entry name" value="TYPE I RESTRICTION ENZYME ECOKI SPECIFICITY SUBUNIT"/>
    <property type="match status" value="1"/>
</dbReference>
<dbReference type="EMBL" id="JBHULB010000017">
    <property type="protein sequence ID" value="MFD2587864.1"/>
    <property type="molecule type" value="Genomic_DNA"/>
</dbReference>
<sequence length="443" mass="49906">MIDKDWVEGTLGDIFETVTGNTPSKKDKDNYGSELPFIKPPQIKNNILKNYSEFLSKKGKIKARILPVNSILVTCIGNLGRVGMNKIEVAFNQQINAIKPLKEVEPKFTFYQAQSIGFKNQLERLSTSTTVALVNKTSFNSVRFKIAPLPVQRAIVAKIEELFSSLDSGITDLKKAQEQLKVYRQAVLKKAFEGELTKEWRQENKLQFDWENTTTGEVMTDISSGSTPKAEFLSTKGEIQFLKVYNLNFDGSLNDQKDPAFISKEIHRTRNKRAITKAGDVLINIVGPPLGKTSMIPLSSKLEFNINQAIVRFRSNEKILPKFLSFFLQNPETINWLEGTSKATAGQYNVKVTTCRVIPISLPNVSEQHQIVKEIESRLSVYDQVELTIKGSLKKAEALRQSILKKAFEGKLLSEVEIAKCKQAKDYEPASVLLQRIKKEKNG</sequence>
<evidence type="ECO:0000256" key="1">
    <source>
        <dbReference type="ARBA" id="ARBA00010923"/>
    </source>
</evidence>
<dbReference type="Gene3D" id="3.90.220.20">
    <property type="entry name" value="DNA methylase specificity domains"/>
    <property type="match status" value="2"/>
</dbReference>
<dbReference type="GO" id="GO:0016787">
    <property type="term" value="F:hydrolase activity"/>
    <property type="evidence" value="ECO:0007669"/>
    <property type="project" value="UniProtKB-KW"/>
</dbReference>
<gene>
    <name evidence="5" type="ORF">ACFSQJ_13035</name>
</gene>
<evidence type="ECO:0000259" key="4">
    <source>
        <dbReference type="Pfam" id="PF01420"/>
    </source>
</evidence>
<dbReference type="PANTHER" id="PTHR43140">
    <property type="entry name" value="TYPE-1 RESTRICTION ENZYME ECOKI SPECIFICITY PROTEIN"/>
    <property type="match status" value="1"/>
</dbReference>
<proteinExistence type="inferred from homology"/>
<protein>
    <submittedName>
        <fullName evidence="5">Restriction endonuclease subunit S</fullName>
        <ecNumber evidence="5">3.1.21.-</ecNumber>
    </submittedName>
</protein>
<feature type="domain" description="Type I restriction modification DNA specificity" evidence="4">
    <location>
        <begin position="209"/>
        <end position="375"/>
    </location>
</feature>
<dbReference type="InterPro" id="IPR044946">
    <property type="entry name" value="Restrct_endonuc_typeI_TRD_sf"/>
</dbReference>
<accession>A0ABW5MXN3</accession>
<evidence type="ECO:0000313" key="6">
    <source>
        <dbReference type="Proteomes" id="UP001597526"/>
    </source>
</evidence>
<dbReference type="InterPro" id="IPR000055">
    <property type="entry name" value="Restrct_endonuc_typeI_TRD"/>
</dbReference>
<dbReference type="Pfam" id="PF01420">
    <property type="entry name" value="Methylase_S"/>
    <property type="match status" value="2"/>
</dbReference>
<reference evidence="6" key="1">
    <citation type="journal article" date="2019" name="Int. J. Syst. Evol. Microbiol.">
        <title>The Global Catalogue of Microorganisms (GCM) 10K type strain sequencing project: providing services to taxonomists for standard genome sequencing and annotation.</title>
        <authorList>
            <consortium name="The Broad Institute Genomics Platform"/>
            <consortium name="The Broad Institute Genome Sequencing Center for Infectious Disease"/>
            <person name="Wu L."/>
            <person name="Ma J."/>
        </authorList>
    </citation>
    <scope>NUCLEOTIDE SEQUENCE [LARGE SCALE GENOMIC DNA]</scope>
    <source>
        <strain evidence="6">KCTC 52368</strain>
    </source>
</reference>
<keyword evidence="3" id="KW-0238">DNA-binding</keyword>
<keyword evidence="5" id="KW-0255">Endonuclease</keyword>
<evidence type="ECO:0000313" key="5">
    <source>
        <dbReference type="EMBL" id="MFD2587864.1"/>
    </source>
</evidence>
<keyword evidence="5" id="KW-0540">Nuclease</keyword>
<evidence type="ECO:0000256" key="3">
    <source>
        <dbReference type="ARBA" id="ARBA00023125"/>
    </source>
</evidence>
<dbReference type="SUPFAM" id="SSF116734">
    <property type="entry name" value="DNA methylase specificity domain"/>
    <property type="match status" value="2"/>
</dbReference>
<keyword evidence="2" id="KW-0680">Restriction system</keyword>
<evidence type="ECO:0000256" key="2">
    <source>
        <dbReference type="ARBA" id="ARBA00022747"/>
    </source>
</evidence>
<comment type="similarity">
    <text evidence="1">Belongs to the type-I restriction system S methylase family.</text>
</comment>
<feature type="domain" description="Type I restriction modification DNA specificity" evidence="4">
    <location>
        <begin position="4"/>
        <end position="166"/>
    </location>
</feature>
<dbReference type="EC" id="3.1.21.-" evidence="5"/>
<keyword evidence="6" id="KW-1185">Reference proteome</keyword>
<dbReference type="CDD" id="cd17293">
    <property type="entry name" value="RMtype1_S_Ppo21ORF8840P_TRD1-CR1_like"/>
    <property type="match status" value="1"/>
</dbReference>
<dbReference type="RefSeq" id="WP_377767390.1">
    <property type="nucleotide sequence ID" value="NZ_JBHULB010000017.1"/>
</dbReference>
<dbReference type="InterPro" id="IPR051212">
    <property type="entry name" value="Type-I_RE_S_subunit"/>
</dbReference>
<organism evidence="5 6">
    <name type="scientific">Croceitalea marina</name>
    <dbReference type="NCBI Taxonomy" id="1775166"/>
    <lineage>
        <taxon>Bacteria</taxon>
        <taxon>Pseudomonadati</taxon>
        <taxon>Bacteroidota</taxon>
        <taxon>Flavobacteriia</taxon>
        <taxon>Flavobacteriales</taxon>
        <taxon>Flavobacteriaceae</taxon>
        <taxon>Croceitalea</taxon>
    </lineage>
</organism>
<dbReference type="Proteomes" id="UP001597526">
    <property type="component" value="Unassembled WGS sequence"/>
</dbReference>